<reference evidence="1 2" key="1">
    <citation type="submission" date="2014-08" db="EMBL/GenBank/DDBJ databases">
        <authorList>
            <person name="Bunnell A."/>
            <person name="Chain P.S."/>
            <person name="Chertkov O."/>
            <person name="Currie B.J."/>
            <person name="Daligault H.E."/>
            <person name="Davenport K.W."/>
            <person name="Davis C."/>
            <person name="Gleasner C.D."/>
            <person name="Johnson S.L."/>
            <person name="Kaestli M."/>
            <person name="Koren S."/>
            <person name="Kunde Y.A."/>
            <person name="Mayo M."/>
            <person name="McMurry K.K."/>
            <person name="Price E.P."/>
            <person name="Reitenga K.G."/>
            <person name="Robison R."/>
            <person name="Rosovitz M.J."/>
            <person name="Sarovich D.S."/>
            <person name="Teshima H."/>
        </authorList>
    </citation>
    <scope>NUCLEOTIDE SEQUENCE [LARGE SCALE GENOMIC DNA]</scope>
    <source>
        <strain evidence="1 2">MSHR44</strain>
    </source>
</reference>
<accession>A0A089FKU3</accession>
<sequence length="72" mass="7965">MATSAAAPLIFPFIVSDLPLEKRREYLRKLWNADVDAIVFLGAARKLGYALGGRWDAATDMPALVPTIRLLH</sequence>
<comment type="caution">
    <text evidence="1">The sequence shown here is derived from an EMBL/GenBank/DDBJ whole genome shotgun (WGS) entry which is preliminary data.</text>
</comment>
<dbReference type="AlphaFoldDB" id="A0A069AWN4"/>
<dbReference type="RefSeq" id="WP_004549898.1">
    <property type="nucleotide sequence ID" value="NZ_CFWL01000035.1"/>
</dbReference>
<gene>
    <name evidence="1" type="ORF">Y036_2068</name>
</gene>
<dbReference type="EMBL" id="JQIM01000010">
    <property type="protein sequence ID" value="KGX06450.1"/>
    <property type="molecule type" value="Genomic_DNA"/>
</dbReference>
<organism evidence="1 2">
    <name type="scientific">Burkholderia pseudomallei</name>
    <name type="common">Pseudomonas pseudomallei</name>
    <dbReference type="NCBI Taxonomy" id="28450"/>
    <lineage>
        <taxon>Bacteria</taxon>
        <taxon>Pseudomonadati</taxon>
        <taxon>Pseudomonadota</taxon>
        <taxon>Betaproteobacteria</taxon>
        <taxon>Burkholderiales</taxon>
        <taxon>Burkholderiaceae</taxon>
        <taxon>Burkholderia</taxon>
        <taxon>pseudomallei group</taxon>
    </lineage>
</organism>
<proteinExistence type="predicted"/>
<dbReference type="Proteomes" id="UP000030475">
    <property type="component" value="Unassembled WGS sequence"/>
</dbReference>
<name>A0A069AWN4_BURPE</name>
<accession>A0A069AWN4</accession>
<dbReference type="OrthoDB" id="9023898at2"/>
<evidence type="ECO:0000313" key="2">
    <source>
        <dbReference type="Proteomes" id="UP000030475"/>
    </source>
</evidence>
<protein>
    <submittedName>
        <fullName evidence="1">Uncharacterized protein</fullName>
    </submittedName>
</protein>
<evidence type="ECO:0000313" key="1">
    <source>
        <dbReference type="EMBL" id="KGX06450.1"/>
    </source>
</evidence>